<keyword evidence="3" id="KW-0804">Transcription</keyword>
<dbReference type="AlphaFoldDB" id="A0A1J5N4W9"/>
<dbReference type="OrthoDB" id="582199at2"/>
<evidence type="ECO:0000313" key="6">
    <source>
        <dbReference type="Proteomes" id="UP000181901"/>
    </source>
</evidence>
<evidence type="ECO:0000256" key="3">
    <source>
        <dbReference type="ARBA" id="ARBA00023163"/>
    </source>
</evidence>
<feature type="domain" description="HTH marR-type" evidence="4">
    <location>
        <begin position="6"/>
        <end position="138"/>
    </location>
</feature>
<evidence type="ECO:0000259" key="4">
    <source>
        <dbReference type="PROSITE" id="PS50995"/>
    </source>
</evidence>
<keyword evidence="1" id="KW-0805">Transcription regulation</keyword>
<dbReference type="InterPro" id="IPR000835">
    <property type="entry name" value="HTH_MarR-typ"/>
</dbReference>
<dbReference type="PRINTS" id="PR00598">
    <property type="entry name" value="HTHMARR"/>
</dbReference>
<protein>
    <submittedName>
        <fullName evidence="5">Organic hydroperoxide resistance transcriptional regulator</fullName>
    </submittedName>
</protein>
<dbReference type="GO" id="GO:0003677">
    <property type="term" value="F:DNA binding"/>
    <property type="evidence" value="ECO:0007669"/>
    <property type="project" value="UniProtKB-KW"/>
</dbReference>
<dbReference type="PANTHER" id="PTHR42756:SF1">
    <property type="entry name" value="TRANSCRIPTIONAL REPRESSOR OF EMRAB OPERON"/>
    <property type="match status" value="1"/>
</dbReference>
<keyword evidence="6" id="KW-1185">Reference proteome</keyword>
<evidence type="ECO:0000313" key="5">
    <source>
        <dbReference type="EMBL" id="OIQ49888.1"/>
    </source>
</evidence>
<keyword evidence="2" id="KW-0238">DNA-binding</keyword>
<proteinExistence type="predicted"/>
<organism evidence="5 6">
    <name type="scientific">Pseudodesulfovibrio hydrargyri</name>
    <dbReference type="NCBI Taxonomy" id="2125990"/>
    <lineage>
        <taxon>Bacteria</taxon>
        <taxon>Pseudomonadati</taxon>
        <taxon>Thermodesulfobacteriota</taxon>
        <taxon>Desulfovibrionia</taxon>
        <taxon>Desulfovibrionales</taxon>
        <taxon>Desulfovibrionaceae</taxon>
    </lineage>
</organism>
<dbReference type="InterPro" id="IPR023187">
    <property type="entry name" value="Tscrpt_reg_MarR-type_CS"/>
</dbReference>
<gene>
    <name evidence="5" type="primary">ohrR_2</name>
    <name evidence="5" type="ORF">BerOc1_01816</name>
</gene>
<sequence length="171" mass="19908">MDFKTDYLFFADMARFNRLYAKGLSKRLSSYGVRPGYLEILFRLWEQDGITQKSLHKGIDVEQATLSNTLKRMERDGLLLRQRNPKDRRQSLIVLTDTGAGLRKLVQTAIDDLQSAVNARLSVTDRRYFRRILKQMNEHLFADQDDATLVLLDEVDETEPVPLMLTDEIER</sequence>
<comment type="caution">
    <text evidence="5">The sequence shown here is derived from an EMBL/GenBank/DDBJ whole genome shotgun (WGS) entry which is preliminary data.</text>
</comment>
<name>A0A1J5N4W9_9BACT</name>
<dbReference type="SUPFAM" id="SSF46785">
    <property type="entry name" value="Winged helix' DNA-binding domain"/>
    <property type="match status" value="1"/>
</dbReference>
<dbReference type="Proteomes" id="UP000181901">
    <property type="component" value="Unassembled WGS sequence"/>
</dbReference>
<dbReference type="EMBL" id="LKAQ01000004">
    <property type="protein sequence ID" value="OIQ49888.1"/>
    <property type="molecule type" value="Genomic_DNA"/>
</dbReference>
<dbReference type="Gene3D" id="1.10.10.10">
    <property type="entry name" value="Winged helix-like DNA-binding domain superfamily/Winged helix DNA-binding domain"/>
    <property type="match status" value="1"/>
</dbReference>
<dbReference type="GO" id="GO:0003700">
    <property type="term" value="F:DNA-binding transcription factor activity"/>
    <property type="evidence" value="ECO:0007669"/>
    <property type="project" value="InterPro"/>
</dbReference>
<accession>A0A1J5N4W9</accession>
<reference evidence="5 6" key="1">
    <citation type="submission" date="2015-09" db="EMBL/GenBank/DDBJ databases">
        <title>Genome of Desulfovibrio dechloracetivorans BerOc1, a mercury methylating strain isolated from highly hydrocarbons and metals contaminated coastal sediments.</title>
        <authorList>
            <person name="Goni Urriza M."/>
            <person name="Gassie C."/>
            <person name="Bouchez O."/>
            <person name="Klopp C."/>
            <person name="Ranchou-Peyruse A."/>
            <person name="Remy G."/>
        </authorList>
    </citation>
    <scope>NUCLEOTIDE SEQUENCE [LARGE SCALE GENOMIC DNA]</scope>
    <source>
        <strain evidence="5 6">BerOc1</strain>
    </source>
</reference>
<dbReference type="PANTHER" id="PTHR42756">
    <property type="entry name" value="TRANSCRIPTIONAL REGULATOR, MARR"/>
    <property type="match status" value="1"/>
</dbReference>
<dbReference type="Pfam" id="PF01047">
    <property type="entry name" value="MarR"/>
    <property type="match status" value="1"/>
</dbReference>
<evidence type="ECO:0000256" key="2">
    <source>
        <dbReference type="ARBA" id="ARBA00023125"/>
    </source>
</evidence>
<dbReference type="PROSITE" id="PS01117">
    <property type="entry name" value="HTH_MARR_1"/>
    <property type="match status" value="1"/>
</dbReference>
<dbReference type="RefSeq" id="WP_071545370.1">
    <property type="nucleotide sequence ID" value="NZ_LKAQ01000004.1"/>
</dbReference>
<dbReference type="SMART" id="SM00347">
    <property type="entry name" value="HTH_MARR"/>
    <property type="match status" value="1"/>
</dbReference>
<dbReference type="InterPro" id="IPR036390">
    <property type="entry name" value="WH_DNA-bd_sf"/>
</dbReference>
<dbReference type="InterPro" id="IPR036388">
    <property type="entry name" value="WH-like_DNA-bd_sf"/>
</dbReference>
<evidence type="ECO:0000256" key="1">
    <source>
        <dbReference type="ARBA" id="ARBA00023015"/>
    </source>
</evidence>
<dbReference type="PROSITE" id="PS50995">
    <property type="entry name" value="HTH_MARR_2"/>
    <property type="match status" value="1"/>
</dbReference>